<dbReference type="EMBL" id="JH431735">
    <property type="status" value="NOT_ANNOTATED_CDS"/>
    <property type="molecule type" value="Genomic_DNA"/>
</dbReference>
<dbReference type="Pfam" id="PF00201">
    <property type="entry name" value="UDPGT"/>
    <property type="match status" value="1"/>
</dbReference>
<dbReference type="eggNOG" id="KOG1192">
    <property type="taxonomic scope" value="Eukaryota"/>
</dbReference>
<dbReference type="OMA" id="CVAMSAN"/>
<keyword evidence="4" id="KW-0472">Membrane</keyword>
<evidence type="ECO:0000256" key="3">
    <source>
        <dbReference type="ARBA" id="ARBA00022679"/>
    </source>
</evidence>
<comment type="similarity">
    <text evidence="1">Belongs to the UDP-glycosyltransferase family.</text>
</comment>
<name>T1J0K1_STRMM</name>
<reference evidence="5" key="2">
    <citation type="submission" date="2015-02" db="UniProtKB">
        <authorList>
            <consortium name="EnsemblMetazoa"/>
        </authorList>
    </citation>
    <scope>IDENTIFICATION</scope>
</reference>
<organism evidence="5 6">
    <name type="scientific">Strigamia maritima</name>
    <name type="common">European centipede</name>
    <name type="synonym">Geophilus maritimus</name>
    <dbReference type="NCBI Taxonomy" id="126957"/>
    <lineage>
        <taxon>Eukaryota</taxon>
        <taxon>Metazoa</taxon>
        <taxon>Ecdysozoa</taxon>
        <taxon>Arthropoda</taxon>
        <taxon>Myriapoda</taxon>
        <taxon>Chilopoda</taxon>
        <taxon>Pleurostigmophora</taxon>
        <taxon>Geophilomorpha</taxon>
        <taxon>Linotaeniidae</taxon>
        <taxon>Strigamia</taxon>
    </lineage>
</organism>
<keyword evidence="6" id="KW-1185">Reference proteome</keyword>
<evidence type="ECO:0000256" key="2">
    <source>
        <dbReference type="ARBA" id="ARBA00022676"/>
    </source>
</evidence>
<keyword evidence="4" id="KW-1133">Transmembrane helix</keyword>
<dbReference type="AlphaFoldDB" id="T1J0K1"/>
<dbReference type="SUPFAM" id="SSF53756">
    <property type="entry name" value="UDP-Glycosyltransferase/glycogen phosphorylase"/>
    <property type="match status" value="1"/>
</dbReference>
<dbReference type="PANTHER" id="PTHR48043">
    <property type="entry name" value="EG:EG0003.4 PROTEIN-RELATED"/>
    <property type="match status" value="1"/>
</dbReference>
<dbReference type="PANTHER" id="PTHR48043:SF159">
    <property type="entry name" value="EG:EG0003.4 PROTEIN-RELATED"/>
    <property type="match status" value="1"/>
</dbReference>
<dbReference type="Gene3D" id="3.40.50.2000">
    <property type="entry name" value="Glycogen Phosphorylase B"/>
    <property type="match status" value="1"/>
</dbReference>
<keyword evidence="4" id="KW-0812">Transmembrane</keyword>
<dbReference type="FunFam" id="3.40.50.2000:FF:000021">
    <property type="entry name" value="UDP-glucuronosyltransferase"/>
    <property type="match status" value="1"/>
</dbReference>
<sequence length="533" mass="59678">MLTPFGGTSHKIIFSSLATGLGQNGHNVTLVSVFKPPRTEPNVNEIVIPAIEDLNRQLQQIHIRIGKEGYTYSASKHLASVSEQLCDAFYQTKIMKTWLESRRFDSIIIDAVVGECLFPVAALLTSSVVVMNTAALFPWISDPTNCPTPYSFIPNMFYSLPPKMTFWQRLENTITYEKIKFLTDWIVYPLVEKTIRKHFPGTKTVLEALADANLVLVNADSVVSITRPDMPFIKNVAGIHLSPTAEPLSEDLAKYVESAGDSGVILFSLGSIFDGVMTKEQVSLFLTAFSKLKYQFIWKYKEELESVPKNVKILKWLPQQDLLANPKVKVFITHAGLLSLQEAFYHQVPTVTLLVFADQHHNSAYLAYKNASVPLNWDNLNVDNIVAAITRAAEDKTLRENVKKMSKMSRNVQISPIKEAVYWVEYVMRHQGAPHLQSTAKQLNYFQYFLLDVFLFLIIAAISCSKGIYCLLISLASGNTTEQLTSNPAQSRSFLAVKRPAIQPNSFSPGSVITSRAVISEPLDLIVGHTYSY</sequence>
<dbReference type="PhylomeDB" id="T1J0K1"/>
<accession>T1J0K1</accession>
<dbReference type="GO" id="GO:0008194">
    <property type="term" value="F:UDP-glycosyltransferase activity"/>
    <property type="evidence" value="ECO:0007669"/>
    <property type="project" value="InterPro"/>
</dbReference>
<protein>
    <recommendedName>
        <fullName evidence="7">UDP-glycosyltransferases domain-containing protein</fullName>
    </recommendedName>
</protein>
<evidence type="ECO:0000256" key="4">
    <source>
        <dbReference type="SAM" id="Phobius"/>
    </source>
</evidence>
<keyword evidence="3" id="KW-0808">Transferase</keyword>
<dbReference type="EnsemblMetazoa" id="SMAR007052-RA">
    <property type="protein sequence ID" value="SMAR007052-PA"/>
    <property type="gene ID" value="SMAR007052"/>
</dbReference>
<proteinExistence type="inferred from homology"/>
<evidence type="ECO:0000256" key="1">
    <source>
        <dbReference type="ARBA" id="ARBA00009995"/>
    </source>
</evidence>
<evidence type="ECO:0000313" key="5">
    <source>
        <dbReference type="EnsemblMetazoa" id="SMAR007052-PA"/>
    </source>
</evidence>
<evidence type="ECO:0000313" key="6">
    <source>
        <dbReference type="Proteomes" id="UP000014500"/>
    </source>
</evidence>
<dbReference type="Proteomes" id="UP000014500">
    <property type="component" value="Unassembled WGS sequence"/>
</dbReference>
<evidence type="ECO:0008006" key="7">
    <source>
        <dbReference type="Google" id="ProtNLM"/>
    </source>
</evidence>
<feature type="transmembrane region" description="Helical" evidence="4">
    <location>
        <begin position="445"/>
        <end position="464"/>
    </location>
</feature>
<dbReference type="STRING" id="126957.T1J0K1"/>
<dbReference type="HOGENOM" id="CLU_012949_0_2_1"/>
<dbReference type="InterPro" id="IPR002213">
    <property type="entry name" value="UDP_glucos_trans"/>
</dbReference>
<keyword evidence="2" id="KW-0328">Glycosyltransferase</keyword>
<reference evidence="6" key="1">
    <citation type="submission" date="2011-05" db="EMBL/GenBank/DDBJ databases">
        <authorList>
            <person name="Richards S.R."/>
            <person name="Qu J."/>
            <person name="Jiang H."/>
            <person name="Jhangiani S.N."/>
            <person name="Agravi P."/>
            <person name="Goodspeed R."/>
            <person name="Gross S."/>
            <person name="Mandapat C."/>
            <person name="Jackson L."/>
            <person name="Mathew T."/>
            <person name="Pu L."/>
            <person name="Thornton R."/>
            <person name="Saada N."/>
            <person name="Wilczek-Boney K.B."/>
            <person name="Lee S."/>
            <person name="Kovar C."/>
            <person name="Wu Y."/>
            <person name="Scherer S.E."/>
            <person name="Worley K.C."/>
            <person name="Muzny D.M."/>
            <person name="Gibbs R."/>
        </authorList>
    </citation>
    <scope>NUCLEOTIDE SEQUENCE</scope>
    <source>
        <strain evidence="6">Brora</strain>
    </source>
</reference>
<dbReference type="CDD" id="cd03784">
    <property type="entry name" value="GT1_Gtf-like"/>
    <property type="match status" value="1"/>
</dbReference>
<dbReference type="InterPro" id="IPR050271">
    <property type="entry name" value="UDP-glycosyltransferase"/>
</dbReference>